<dbReference type="STRING" id="767817.Desgi_3805"/>
<accession>R4KU41</accession>
<dbReference type="AlphaFoldDB" id="R4KU41"/>
<dbReference type="HOGENOM" id="CLU_505999_0_0_9"/>
<organism evidence="1 2">
    <name type="scientific">Desulfoscipio gibsoniae DSM 7213</name>
    <dbReference type="NCBI Taxonomy" id="767817"/>
    <lineage>
        <taxon>Bacteria</taxon>
        <taxon>Bacillati</taxon>
        <taxon>Bacillota</taxon>
        <taxon>Clostridia</taxon>
        <taxon>Eubacteriales</taxon>
        <taxon>Desulfallaceae</taxon>
        <taxon>Desulfoscipio</taxon>
    </lineage>
</organism>
<evidence type="ECO:0000313" key="2">
    <source>
        <dbReference type="Proteomes" id="UP000013520"/>
    </source>
</evidence>
<name>R4KU41_9FIRM</name>
<gene>
    <name evidence="1" type="ORF">Desgi_3805</name>
</gene>
<dbReference type="RefSeq" id="WP_006520516.1">
    <property type="nucleotide sequence ID" value="NC_021184.1"/>
</dbReference>
<sequence>MFRDNKVLTSKTVDEGNYLLFAPKNASVTFQGDVERQRRLYFAQLYDVYLQGEASVYVNSTLLCCSRPPIGSLRFILPQSSSDYVVDGINYPIYARSTFSIVAVGQFRSNQLFARTNKGDNLSVKALDNDVYTVEAPTENGCYTVSLNDGEAERILDEVRFCIVDTFEVCFDEPYYLENSDGGTLSLQINGEEIEVSLTNSSLKAKVAFGDGEIFVQIPRIKLSLDGQPLPKSAVWRGLLSPSSKLRVNCTDTLNVSLSFGGNTLLKADAPGGFEYAIGNAVQAVDGTSDNQSVDLFIAGNKHHLFDIAFKPCLISTPLFNLNSGVLTWLNPQCFIGDSATKLKISFRPKHGAPIIIFVEQGERVLSINFPELSEQYEYEVFAITDTTFGESEVCISKNTIIFGNRSEVIFRGETLRVSRVIEEGNFVDIKPFFIEDIAFIGKENLGYTDLCGEYPHYTGKLFFLTRNGKRHFTDLNPVDIYLVNESACRLHITFDQGEGLFIDKSVEYTPELFKHRDPPPKLARFFTFPDYFEYKIQ</sequence>
<proteinExistence type="predicted"/>
<keyword evidence="2" id="KW-1185">Reference proteome</keyword>
<dbReference type="Proteomes" id="UP000013520">
    <property type="component" value="Chromosome"/>
</dbReference>
<reference evidence="1 2" key="1">
    <citation type="submission" date="2012-01" db="EMBL/GenBank/DDBJ databases">
        <title>Complete sequence of Desulfotomaculum gibsoniae DSM 7213.</title>
        <authorList>
            <consortium name="US DOE Joint Genome Institute"/>
            <person name="Lucas S."/>
            <person name="Han J."/>
            <person name="Lapidus A."/>
            <person name="Cheng J.-F."/>
            <person name="Goodwin L."/>
            <person name="Pitluck S."/>
            <person name="Peters L."/>
            <person name="Ovchinnikova G."/>
            <person name="Teshima H."/>
            <person name="Detter J.C."/>
            <person name="Han C."/>
            <person name="Tapia R."/>
            <person name="Land M."/>
            <person name="Hauser L."/>
            <person name="Kyrpides N."/>
            <person name="Ivanova N."/>
            <person name="Pagani I."/>
            <person name="Parshina S."/>
            <person name="Plugge C."/>
            <person name="Muyzer G."/>
            <person name="Kuever J."/>
            <person name="Ivanova A."/>
            <person name="Nazina T."/>
            <person name="Klenk H.-P."/>
            <person name="Brambilla E."/>
            <person name="Spring S."/>
            <person name="Stams A.F."/>
            <person name="Woyke T."/>
        </authorList>
    </citation>
    <scope>NUCLEOTIDE SEQUENCE [LARGE SCALE GENOMIC DNA]</scope>
    <source>
        <strain evidence="1 2">DSM 7213</strain>
    </source>
</reference>
<dbReference type="KEGG" id="dgi:Desgi_3805"/>
<dbReference type="EMBL" id="CP003273">
    <property type="protein sequence ID" value="AGL03126.1"/>
    <property type="molecule type" value="Genomic_DNA"/>
</dbReference>
<protein>
    <submittedName>
        <fullName evidence="1">Uncharacterized protein</fullName>
    </submittedName>
</protein>
<evidence type="ECO:0000313" key="1">
    <source>
        <dbReference type="EMBL" id="AGL03126.1"/>
    </source>
</evidence>